<keyword evidence="1" id="KW-0732">Signal</keyword>
<protein>
    <submittedName>
        <fullName evidence="3">META domain-containing protein</fullName>
    </submittedName>
</protein>
<dbReference type="InterPro" id="IPR038670">
    <property type="entry name" value="HslJ-like_sf"/>
</dbReference>
<dbReference type="Gene3D" id="2.40.128.270">
    <property type="match status" value="2"/>
</dbReference>
<dbReference type="InterPro" id="IPR005184">
    <property type="entry name" value="DUF306_Meta_HslJ"/>
</dbReference>
<dbReference type="PANTHER" id="PTHR35535:SF1">
    <property type="entry name" value="HEAT SHOCK PROTEIN HSLJ"/>
    <property type="match status" value="1"/>
</dbReference>
<name>A0A936NB56_9ACTN</name>
<dbReference type="Proteomes" id="UP000727993">
    <property type="component" value="Unassembled WGS sequence"/>
</dbReference>
<proteinExistence type="predicted"/>
<comment type="caution">
    <text evidence="3">The sequence shown here is derived from an EMBL/GenBank/DDBJ whole genome shotgun (WGS) entry which is preliminary data.</text>
</comment>
<evidence type="ECO:0000259" key="2">
    <source>
        <dbReference type="Pfam" id="PF03724"/>
    </source>
</evidence>
<dbReference type="InterPro" id="IPR053147">
    <property type="entry name" value="Hsp_HslJ-like"/>
</dbReference>
<feature type="signal peptide" evidence="1">
    <location>
        <begin position="1"/>
        <end position="35"/>
    </location>
</feature>
<organism evidence="3 4">
    <name type="scientific">Candidatus Neomicrothrix subdominans</name>
    <dbReference type="NCBI Taxonomy" id="2954438"/>
    <lineage>
        <taxon>Bacteria</taxon>
        <taxon>Bacillati</taxon>
        <taxon>Actinomycetota</taxon>
        <taxon>Acidimicrobiia</taxon>
        <taxon>Acidimicrobiales</taxon>
        <taxon>Microthrixaceae</taxon>
        <taxon>Candidatus Neomicrothrix</taxon>
    </lineage>
</organism>
<reference evidence="3 4" key="1">
    <citation type="submission" date="2020-10" db="EMBL/GenBank/DDBJ databases">
        <title>Connecting structure to function with the recovery of over 1000 high-quality activated sludge metagenome-assembled genomes encoding full-length rRNA genes using long-read sequencing.</title>
        <authorList>
            <person name="Singleton C.M."/>
            <person name="Petriglieri F."/>
            <person name="Kristensen J.M."/>
            <person name="Kirkegaard R.H."/>
            <person name="Michaelsen T.Y."/>
            <person name="Andersen M.H."/>
            <person name="Karst S.M."/>
            <person name="Dueholm M.S."/>
            <person name="Nielsen P.H."/>
            <person name="Albertsen M."/>
        </authorList>
    </citation>
    <scope>NUCLEOTIDE SEQUENCE [LARGE SCALE GENOMIC DNA]</scope>
    <source>
        <strain evidence="3">Lyne_18-Q3-R50-59_MAXAC.006</strain>
    </source>
</reference>
<accession>A0A936NB56</accession>
<dbReference type="AlphaFoldDB" id="A0A936NB56"/>
<dbReference type="PANTHER" id="PTHR35535">
    <property type="entry name" value="HEAT SHOCK PROTEIN HSLJ"/>
    <property type="match status" value="1"/>
</dbReference>
<evidence type="ECO:0000313" key="4">
    <source>
        <dbReference type="Proteomes" id="UP000727993"/>
    </source>
</evidence>
<feature type="domain" description="DUF306" evidence="2">
    <location>
        <begin position="57"/>
        <end position="160"/>
    </location>
</feature>
<sequence>MASRPTSQRLLPIRTAARRPLGLALALMLAAGALAACGGSDDDPTPDKAGGAGDLSEALDERTWVLDGAGSTPPIPGGSSVTLAVESGRMSGRAPCNTYNAEFTIDGDRVALGPIATTRMACDPATNEAETAFLTALEQVDSVAVDGDRLTLTNGDDVDLVFDTQDLATALVGTWEIVNLATDDALATPLEGTTPTIEFADDGTLSADAGCNKIGSTWELDGSTLSIGDGQRTLMACEDPEGLMEQEDALGAALNAAARVEISEQLTIFNDKGEILIVADRAAEG</sequence>
<dbReference type="EMBL" id="JADJZA010000006">
    <property type="protein sequence ID" value="MBK9297047.1"/>
    <property type="molecule type" value="Genomic_DNA"/>
</dbReference>
<feature type="chain" id="PRO_5037000687" evidence="1">
    <location>
        <begin position="36"/>
        <end position="285"/>
    </location>
</feature>
<feature type="domain" description="DUF306" evidence="2">
    <location>
        <begin position="173"/>
        <end position="274"/>
    </location>
</feature>
<gene>
    <name evidence="3" type="ORF">IPN02_09470</name>
</gene>
<evidence type="ECO:0000256" key="1">
    <source>
        <dbReference type="SAM" id="SignalP"/>
    </source>
</evidence>
<evidence type="ECO:0000313" key="3">
    <source>
        <dbReference type="EMBL" id="MBK9297047.1"/>
    </source>
</evidence>
<dbReference type="Pfam" id="PF03724">
    <property type="entry name" value="META"/>
    <property type="match status" value="2"/>
</dbReference>